<dbReference type="PANTHER" id="PTHR38693">
    <property type="entry name" value="UBIQUINONE BIOSYNTHESIS PROTEIN UBIJ"/>
    <property type="match status" value="1"/>
</dbReference>
<feature type="coiled-coil region" evidence="1">
    <location>
        <begin position="197"/>
        <end position="224"/>
    </location>
</feature>
<dbReference type="KEGG" id="mbah:HYN46_13310"/>
<evidence type="ECO:0008006" key="4">
    <source>
        <dbReference type="Google" id="ProtNLM"/>
    </source>
</evidence>
<keyword evidence="3" id="KW-1185">Reference proteome</keyword>
<dbReference type="GO" id="GO:0006744">
    <property type="term" value="P:ubiquinone biosynthetic process"/>
    <property type="evidence" value="ECO:0007669"/>
    <property type="project" value="InterPro"/>
</dbReference>
<dbReference type="EMBL" id="CP031222">
    <property type="protein sequence ID" value="AXI03724.1"/>
    <property type="molecule type" value="Genomic_DNA"/>
</dbReference>
<dbReference type="OrthoDB" id="6707853at2"/>
<dbReference type="Proteomes" id="UP000253940">
    <property type="component" value="Chromosome"/>
</dbReference>
<dbReference type="AlphaFoldDB" id="A0A345P8W5"/>
<dbReference type="InterPro" id="IPR038989">
    <property type="entry name" value="UbiJ"/>
</dbReference>
<evidence type="ECO:0000313" key="2">
    <source>
        <dbReference type="EMBL" id="AXI03724.1"/>
    </source>
</evidence>
<organism evidence="2 3">
    <name type="scientific">Aquirhabdus parva</name>
    <dbReference type="NCBI Taxonomy" id="2283318"/>
    <lineage>
        <taxon>Bacteria</taxon>
        <taxon>Pseudomonadati</taxon>
        <taxon>Pseudomonadota</taxon>
        <taxon>Gammaproteobacteria</taxon>
        <taxon>Moraxellales</taxon>
        <taxon>Moraxellaceae</taxon>
        <taxon>Aquirhabdus</taxon>
    </lineage>
</organism>
<gene>
    <name evidence="2" type="ORF">HYN46_13310</name>
</gene>
<dbReference type="PANTHER" id="PTHR38693:SF1">
    <property type="entry name" value="UBIQUINONE BIOSYNTHESIS ACCESSORY FACTOR UBIJ"/>
    <property type="match status" value="1"/>
</dbReference>
<evidence type="ECO:0000313" key="3">
    <source>
        <dbReference type="Proteomes" id="UP000253940"/>
    </source>
</evidence>
<evidence type="ECO:0000256" key="1">
    <source>
        <dbReference type="SAM" id="Coils"/>
    </source>
</evidence>
<keyword evidence="1" id="KW-0175">Coiled coil</keyword>
<protein>
    <recommendedName>
        <fullName evidence="4">Ubiquinone biosynthesis accessory factor UbiJ</fullName>
    </recommendedName>
</protein>
<accession>A0A345P8W5</accession>
<dbReference type="RefSeq" id="WP_114899832.1">
    <property type="nucleotide sequence ID" value="NZ_CP031222.1"/>
</dbReference>
<sequence length="228" mass="24907">MIATLALAAFERLFNDWIDLDAATRLGFDQLAGTVPSTKLLRVVIDAPSLSVDVLFDQGRVHLSPTALGQPEKPVYSVFEQRPYDKALAPVKATTTLHVPHLIALAKLLGAEAGSTGNIPIQGDMSLLQSLQKIMAQAEPDVAGKLAPLIGDMPAQQIGQFLQQGKHAVLQASKTFLANSEEWVKDDSQLFPAKWQNEQFTEGLQDMQSDVERLQARVARLQAQQSQQ</sequence>
<reference evidence="2 3" key="1">
    <citation type="submission" date="2018-07" db="EMBL/GenBank/DDBJ databases">
        <title>Genome sequencing of Moraxellaceae gen. HYN0046.</title>
        <authorList>
            <person name="Kim M."/>
            <person name="Yi H."/>
        </authorList>
    </citation>
    <scope>NUCLEOTIDE SEQUENCE [LARGE SCALE GENOMIC DNA]</scope>
    <source>
        <strain evidence="2 3">HYN0046</strain>
    </source>
</reference>
<proteinExistence type="predicted"/>
<name>A0A345P8W5_9GAMM</name>